<dbReference type="RefSeq" id="WP_022211767.1">
    <property type="nucleotide sequence ID" value="NZ_JACOOQ010000004.1"/>
</dbReference>
<reference evidence="1" key="1">
    <citation type="submission" date="2020-08" db="EMBL/GenBank/DDBJ databases">
        <title>Genome public.</title>
        <authorList>
            <person name="Liu C."/>
            <person name="Sun Q."/>
        </authorList>
    </citation>
    <scope>NUCLEOTIDE SEQUENCE</scope>
    <source>
        <strain evidence="1">NSJ-42</strain>
    </source>
</reference>
<sequence length="137" mass="17043">MIKIKIDKNKKGEPNFKLHFKKIDEREERFLKRALMEGREIKGSFKYEIPLRFFMPIIRNIKKENLKVDRYSKNTFYEFSDRYDEKYYYSFEINAKYMKKWRQEECPDIFKVEIDSETLELKKEVVFKKIDRRIKDA</sequence>
<dbReference type="EMBL" id="JACOOQ010000004">
    <property type="protein sequence ID" value="MBC5639565.1"/>
    <property type="molecule type" value="Genomic_DNA"/>
</dbReference>
<name>A0A8I0DMY1_9CLOT</name>
<proteinExistence type="predicted"/>
<accession>A0A8I0DMY1</accession>
<dbReference type="AlphaFoldDB" id="A0A8I0DMY1"/>
<dbReference type="Proteomes" id="UP000662088">
    <property type="component" value="Unassembled WGS sequence"/>
</dbReference>
<protein>
    <submittedName>
        <fullName evidence="1">Uncharacterized protein</fullName>
    </submittedName>
</protein>
<evidence type="ECO:0000313" key="2">
    <source>
        <dbReference type="Proteomes" id="UP000662088"/>
    </source>
</evidence>
<organism evidence="1 2">
    <name type="scientific">Clostridium lentum</name>
    <dbReference type="NCBI Taxonomy" id="2763037"/>
    <lineage>
        <taxon>Bacteria</taxon>
        <taxon>Bacillati</taxon>
        <taxon>Bacillota</taxon>
        <taxon>Clostridia</taxon>
        <taxon>Eubacteriales</taxon>
        <taxon>Clostridiaceae</taxon>
        <taxon>Clostridium</taxon>
    </lineage>
</organism>
<comment type="caution">
    <text evidence="1">The sequence shown here is derived from an EMBL/GenBank/DDBJ whole genome shotgun (WGS) entry which is preliminary data.</text>
</comment>
<evidence type="ECO:0000313" key="1">
    <source>
        <dbReference type="EMBL" id="MBC5639565.1"/>
    </source>
</evidence>
<keyword evidence="2" id="KW-1185">Reference proteome</keyword>
<gene>
    <name evidence="1" type="ORF">H8R92_03800</name>
</gene>